<organism evidence="1 2">
    <name type="scientific">Pseudomonas syringae pv. delphinii</name>
    <dbReference type="NCBI Taxonomy" id="192088"/>
    <lineage>
        <taxon>Bacteria</taxon>
        <taxon>Pseudomonadati</taxon>
        <taxon>Pseudomonadota</taxon>
        <taxon>Gammaproteobacteria</taxon>
        <taxon>Pseudomonadales</taxon>
        <taxon>Pseudomonadaceae</taxon>
        <taxon>Pseudomonas</taxon>
    </lineage>
</organism>
<evidence type="ECO:0000313" key="2">
    <source>
        <dbReference type="Proteomes" id="UP000269044"/>
    </source>
</evidence>
<reference evidence="1 2" key="1">
    <citation type="submission" date="2018-08" db="EMBL/GenBank/DDBJ databases">
        <title>Recombination of ecologically and evolutionarily significant loci maintains genetic cohesion in the Pseudomonas syringae species complex.</title>
        <authorList>
            <person name="Dillon M."/>
            <person name="Thakur S."/>
            <person name="Almeida R.N.D."/>
            <person name="Weir B.S."/>
            <person name="Guttman D.S."/>
        </authorList>
    </citation>
    <scope>NUCLEOTIDE SEQUENCE [LARGE SCALE GENOMIC DNA]</scope>
    <source>
        <strain evidence="1 2">ICMP 13052</strain>
    </source>
</reference>
<sequence length="227" mass="25560">MSATPAEKSKSFFIPHSPEYAHRAVAHAAATTEDGCKVAMSLGDSRYQLSARQADAIAQGLLMAVMRTGLCIARMPWGGGGLMRVEHYDGQRCALRFSDDTFHGEGSSFRFFGVCWTYEGEGEDPSYPANALCIRTMHDGGILFGKGNVDYLLTAEQAFRLYQDLTGCAYSLESRSWRIWDMLIEWHVEKNDELNARTASEKELFEHLTNYALSFRSERKTRNREST</sequence>
<dbReference type="Proteomes" id="UP000269044">
    <property type="component" value="Unassembled WGS sequence"/>
</dbReference>
<proteinExistence type="predicted"/>
<evidence type="ECO:0000313" key="1">
    <source>
        <dbReference type="EMBL" id="RMQ23965.1"/>
    </source>
</evidence>
<accession>A0A0P9PKE4</accession>
<dbReference type="EMBL" id="RBRA01000157">
    <property type="protein sequence ID" value="RMQ23965.1"/>
    <property type="molecule type" value="Genomic_DNA"/>
</dbReference>
<dbReference type="RefSeq" id="WP_057436521.1">
    <property type="nucleotide sequence ID" value="NZ_LJQH01000252.1"/>
</dbReference>
<protein>
    <submittedName>
        <fullName evidence="1">Uncharacterized protein</fullName>
    </submittedName>
</protein>
<name>A0A0P9PKE4_9PSED</name>
<dbReference type="AlphaFoldDB" id="A0A0P9PKE4"/>
<gene>
    <name evidence="1" type="ORF">ALQ08_02438</name>
</gene>
<comment type="caution">
    <text evidence="1">The sequence shown here is derived from an EMBL/GenBank/DDBJ whole genome shotgun (WGS) entry which is preliminary data.</text>
</comment>